<organism evidence="2 5">
    <name type="scientific">Adineta steineri</name>
    <dbReference type="NCBI Taxonomy" id="433720"/>
    <lineage>
        <taxon>Eukaryota</taxon>
        <taxon>Metazoa</taxon>
        <taxon>Spiralia</taxon>
        <taxon>Gnathifera</taxon>
        <taxon>Rotifera</taxon>
        <taxon>Eurotatoria</taxon>
        <taxon>Bdelloidea</taxon>
        <taxon>Adinetida</taxon>
        <taxon>Adinetidae</taxon>
        <taxon>Adineta</taxon>
    </lineage>
</organism>
<evidence type="ECO:0000313" key="2">
    <source>
        <dbReference type="EMBL" id="CAF1519120.1"/>
    </source>
</evidence>
<keyword evidence="1" id="KW-0472">Membrane</keyword>
<keyword evidence="1" id="KW-0812">Transmembrane</keyword>
<sequence length="277" mass="32922">MSDETTKADVNLVRLPSIDEQHDRQVILNTSPSIISFETVNLPKSILDILDDVYSNRSHQRCIHISYFTLLSMTLTVIFWISYWLTYNRCQNLKDPQPNSFLCDLVLIFEVLTFTLISITPVLFIFMIHSWIIYSCYNPFDSIRDNFIGFKIEGEQWKQQLDYYYQRKKTRYLNCFRCKQRKELNDRGHGYIILSTHGIVIDELIMFNDQKNIIDKGILLDNGKILKLTFKRTCKRPWKTYIEIYLTDDLINRRTMEELMESLKIQINIDAILPPCF</sequence>
<dbReference type="AlphaFoldDB" id="A0A815UVD0"/>
<feature type="transmembrane region" description="Helical" evidence="1">
    <location>
        <begin position="65"/>
        <end position="85"/>
    </location>
</feature>
<dbReference type="OrthoDB" id="10003921at2759"/>
<dbReference type="EMBL" id="CAJNOM010003819">
    <property type="protein sequence ID" value="CAF1649663.1"/>
    <property type="molecule type" value="Genomic_DNA"/>
</dbReference>
<dbReference type="EMBL" id="CAJNOI010003464">
    <property type="protein sequence ID" value="CAF1519120.1"/>
    <property type="molecule type" value="Genomic_DNA"/>
</dbReference>
<name>A0A815UVD0_9BILA</name>
<dbReference type="Proteomes" id="UP000663832">
    <property type="component" value="Unassembled WGS sequence"/>
</dbReference>
<feature type="transmembrane region" description="Helical" evidence="1">
    <location>
        <begin position="105"/>
        <end position="134"/>
    </location>
</feature>
<gene>
    <name evidence="2" type="ORF">BJG266_LOCUS44176</name>
    <name evidence="3" type="ORF">QVE165_LOCUS61122</name>
</gene>
<keyword evidence="4" id="KW-1185">Reference proteome</keyword>
<evidence type="ECO:0000313" key="5">
    <source>
        <dbReference type="Proteomes" id="UP000663877"/>
    </source>
</evidence>
<reference evidence="2" key="1">
    <citation type="submission" date="2021-02" db="EMBL/GenBank/DDBJ databases">
        <authorList>
            <person name="Nowell W R."/>
        </authorList>
    </citation>
    <scope>NUCLEOTIDE SEQUENCE</scope>
</reference>
<keyword evidence="1" id="KW-1133">Transmembrane helix</keyword>
<evidence type="ECO:0000256" key="1">
    <source>
        <dbReference type="SAM" id="Phobius"/>
    </source>
</evidence>
<accession>A0A815UVD0</accession>
<protein>
    <submittedName>
        <fullName evidence="2">Uncharacterized protein</fullName>
    </submittedName>
</protein>
<evidence type="ECO:0000313" key="3">
    <source>
        <dbReference type="EMBL" id="CAF1649663.1"/>
    </source>
</evidence>
<dbReference type="Proteomes" id="UP000663877">
    <property type="component" value="Unassembled WGS sequence"/>
</dbReference>
<evidence type="ECO:0000313" key="4">
    <source>
        <dbReference type="Proteomes" id="UP000663832"/>
    </source>
</evidence>
<proteinExistence type="predicted"/>
<comment type="caution">
    <text evidence="2">The sequence shown here is derived from an EMBL/GenBank/DDBJ whole genome shotgun (WGS) entry which is preliminary data.</text>
</comment>